<protein>
    <submittedName>
        <fullName evidence="2">50S ribosomal protein L6</fullName>
    </submittedName>
</protein>
<accession>A0A5C1H7N8</accession>
<feature type="transmembrane region" description="Helical" evidence="1">
    <location>
        <begin position="32"/>
        <end position="57"/>
    </location>
</feature>
<dbReference type="InterPro" id="IPR019906">
    <property type="entry name" value="Ribosomal_uL6_bac-type"/>
</dbReference>
<dbReference type="GO" id="GO:0006412">
    <property type="term" value="P:translation"/>
    <property type="evidence" value="ECO:0007669"/>
    <property type="project" value="InterPro"/>
</dbReference>
<organism evidence="2">
    <name type="scientific">Nephromyces sp. ex Molgula occidentalis</name>
    <dbReference type="NCBI Taxonomy" id="2544991"/>
    <lineage>
        <taxon>Eukaryota</taxon>
        <taxon>Sar</taxon>
        <taxon>Alveolata</taxon>
        <taxon>Apicomplexa</taxon>
        <taxon>Aconoidasida</taxon>
        <taxon>Nephromycida</taxon>
        <taxon>Nephromyces</taxon>
    </lineage>
</organism>
<dbReference type="Gene3D" id="3.90.930.12">
    <property type="entry name" value="Ribosomal protein L6, alpha-beta domain"/>
    <property type="match status" value="1"/>
</dbReference>
<dbReference type="GO" id="GO:0005840">
    <property type="term" value="C:ribosome"/>
    <property type="evidence" value="ECO:0007669"/>
    <property type="project" value="UniProtKB-KW"/>
</dbReference>
<evidence type="ECO:0000313" key="2">
    <source>
        <dbReference type="EMBL" id="QEM01627.1"/>
    </source>
</evidence>
<dbReference type="AlphaFoldDB" id="A0A5C1H7N8"/>
<reference evidence="2" key="1">
    <citation type="journal article" date="2019" name="Genome Biol. Evol.">
        <title>Nephromyces represents a diverse and novel lineage of the Apicomplexa that has retained apicoplasts.</title>
        <authorList>
            <person name="Munoz-Gomez S.A."/>
            <person name="Durnin K."/>
            <person name="Eme L."/>
            <person name="Paight C."/>
            <person name="Lane C.E."/>
            <person name="Saffo M.B."/>
            <person name="Slamovits C.H."/>
        </authorList>
    </citation>
    <scope>NUCLEOTIDE SEQUENCE</scope>
    <source>
        <strain evidence="2">448</strain>
    </source>
</reference>
<keyword evidence="2" id="KW-0689">Ribosomal protein</keyword>
<dbReference type="GO" id="GO:0003735">
    <property type="term" value="F:structural constituent of ribosome"/>
    <property type="evidence" value="ECO:0007669"/>
    <property type="project" value="InterPro"/>
</dbReference>
<keyword evidence="1" id="KW-0812">Transmembrane</keyword>
<proteinExistence type="predicted"/>
<dbReference type="InterPro" id="IPR036789">
    <property type="entry name" value="Ribosomal_uL6-like_a/b-dom_sf"/>
</dbReference>
<keyword evidence="2" id="KW-0687">Ribonucleoprotein</keyword>
<sequence>MNIFFYKNSNKIFKIIDRKIKLTSVLFIKNNFYINIYIINFLLLNLGQNKLFLTFLIKKKFKNFINIIINLFYKLIYNTKTFYNKNLYIKGLGYYFFINYIKTKSLYINIGLNHKIILKLPEIIILKILNNGNILLLTSSNEKLLNLICAKIQNIKPPDKYKNKGISFFDNKINKKITYKIKKS</sequence>
<keyword evidence="1" id="KW-0472">Membrane</keyword>
<gene>
    <name evidence="2" type="primary">rpl6</name>
</gene>
<dbReference type="PRINTS" id="PR00059">
    <property type="entry name" value="RIBOSOMALL6"/>
</dbReference>
<dbReference type="EMBL" id="MK573201">
    <property type="protein sequence ID" value="QEM01627.1"/>
    <property type="molecule type" value="Genomic_DNA"/>
</dbReference>
<keyword evidence="1" id="KW-1133">Transmembrane helix</keyword>
<dbReference type="SUPFAM" id="SSF56053">
    <property type="entry name" value="Ribosomal protein L6"/>
    <property type="match status" value="1"/>
</dbReference>
<name>A0A5C1H7N8_9APIC</name>
<evidence type="ECO:0000256" key="1">
    <source>
        <dbReference type="SAM" id="Phobius"/>
    </source>
</evidence>
<dbReference type="GO" id="GO:0019843">
    <property type="term" value="F:rRNA binding"/>
    <property type="evidence" value="ECO:0007669"/>
    <property type="project" value="InterPro"/>
</dbReference>